<evidence type="ECO:0000259" key="3">
    <source>
        <dbReference type="Pfam" id="PF13191"/>
    </source>
</evidence>
<evidence type="ECO:0000256" key="2">
    <source>
        <dbReference type="ARBA" id="ARBA00022840"/>
    </source>
</evidence>
<keyword evidence="2" id="KW-0067">ATP-binding</keyword>
<gene>
    <name evidence="4" type="ORF">MPRG_53670</name>
</gene>
<evidence type="ECO:0000313" key="5">
    <source>
        <dbReference type="Proteomes" id="UP000465240"/>
    </source>
</evidence>
<dbReference type="Pfam" id="PF13191">
    <property type="entry name" value="AAA_16"/>
    <property type="match status" value="1"/>
</dbReference>
<reference evidence="4 5" key="1">
    <citation type="journal article" date="2019" name="Emerg. Microbes Infect.">
        <title>Comprehensive subspecies identification of 175 nontuberculous mycobacteria species based on 7547 genomic profiles.</title>
        <authorList>
            <person name="Matsumoto Y."/>
            <person name="Kinjo T."/>
            <person name="Motooka D."/>
            <person name="Nabeya D."/>
            <person name="Jung N."/>
            <person name="Uechi K."/>
            <person name="Horii T."/>
            <person name="Iida T."/>
            <person name="Fujita J."/>
            <person name="Nakamura S."/>
        </authorList>
    </citation>
    <scope>NUCLEOTIDE SEQUENCE [LARGE SCALE GENOMIC DNA]</scope>
    <source>
        <strain evidence="4 5">JCM 18565</strain>
    </source>
</reference>
<dbReference type="InterPro" id="IPR041664">
    <property type="entry name" value="AAA_16"/>
</dbReference>
<protein>
    <submittedName>
        <fullName evidence="4">Cyclase</fullName>
    </submittedName>
</protein>
<evidence type="ECO:0000256" key="1">
    <source>
        <dbReference type="ARBA" id="ARBA00022741"/>
    </source>
</evidence>
<feature type="domain" description="Orc1-like AAA ATPase" evidence="3">
    <location>
        <begin position="62"/>
        <end position="241"/>
    </location>
</feature>
<accession>A0ABQ1CCC1</accession>
<comment type="caution">
    <text evidence="4">The sequence shown here is derived from an EMBL/GenBank/DDBJ whole genome shotgun (WGS) entry which is preliminary data.</text>
</comment>
<evidence type="ECO:0000313" key="4">
    <source>
        <dbReference type="EMBL" id="GFG82091.1"/>
    </source>
</evidence>
<organism evidence="4 5">
    <name type="scientific">Mycobacterium paragordonae</name>
    <dbReference type="NCBI Taxonomy" id="1389713"/>
    <lineage>
        <taxon>Bacteria</taxon>
        <taxon>Bacillati</taxon>
        <taxon>Actinomycetota</taxon>
        <taxon>Actinomycetes</taxon>
        <taxon>Mycobacteriales</taxon>
        <taxon>Mycobacteriaceae</taxon>
        <taxon>Mycobacterium</taxon>
    </lineage>
</organism>
<dbReference type="SUPFAM" id="SSF52540">
    <property type="entry name" value="P-loop containing nucleoside triphosphate hydrolases"/>
    <property type="match status" value="1"/>
</dbReference>
<proteinExistence type="predicted"/>
<dbReference type="EMBL" id="BLKX01000001">
    <property type="protein sequence ID" value="GFG82091.1"/>
    <property type="molecule type" value="Genomic_DNA"/>
</dbReference>
<name>A0ABQ1CCC1_9MYCO</name>
<dbReference type="PANTHER" id="PTHR16305:SF28">
    <property type="entry name" value="GUANYLATE CYCLASE DOMAIN-CONTAINING PROTEIN"/>
    <property type="match status" value="1"/>
</dbReference>
<dbReference type="Proteomes" id="UP000465240">
    <property type="component" value="Unassembled WGS sequence"/>
</dbReference>
<sequence>MESVAPPGGVMLSESTARLVAAATVLGERQLVRVKGSADALPAQLLLAVSVRAGPGRSDTALVGRQWELGAVGAVLDRAIAGQGCVVGVAGPAGIGKSRLVYEAAALARVRGVEVFSTFCESHTTDVPFHAVARLFRNAVGIADLDEETARARVSDQFSDAGTDDLLLLYDLMGIRDPDSAVPGIAPDARRRRLTALINSMSLSTSTPALYVVEDVHWIDAVSESMFVDLMSVIPQTHSVVLLTYRPEYRGPLGNLAGAQTLSLAPLSSSEVGTLLTELLGVDVSVQAIAGLVAERAAGNPFFAQEMVHELAGRGVLKGERGQYTCDIAVGEISVPATLQAAIAARIDRLGTDAKQTINAAAVIGSRFTPDLLNALGITPAVDELLGAELIDQVRFTPHTEYAFRHPMIRAVAYESQLKSARAQLHQRLAAAIETREPASADANAALIAEHVEAAGDLIAAYAWHMRAANWSINREIAAARVSWDRARAVADSLPAEYPNRLAMRIAPRTMLCATSWRGTPQPAGGTFQELCALCDEAGDKTSVAIAMTGVVAEHARHARMQEALELASKQMALIESIGDPGLMMGAGFSAIAIKAQHGEMAEALRWAQTTIDWAAGDPVKGIMIAGSPLPTALAIRGSARWWFGHAGWRDDFAAALEMACDADPQTLGFVTAWVFGTGILNGVQLVSDDVVSHLEHALRVAEASGDDTVLGSIKYVMGSMLVCRGDDADLQRRLQLIAEVRDMCRELRFPLSEVSPIEFLPAYEQARTGDAEGGLPQMRHSFTDMLQKGQLVYATGMAGFLIEVLLGRGSDGDLIEAQDVVDRIAALPGDDWVARDLMVLRLRAMVAKVRDTDSQYFDLRDRYRAWAQSLGFEGHMQWAAQMG</sequence>
<dbReference type="InterPro" id="IPR027417">
    <property type="entry name" value="P-loop_NTPase"/>
</dbReference>
<keyword evidence="1" id="KW-0547">Nucleotide-binding</keyword>
<keyword evidence="5" id="KW-1185">Reference proteome</keyword>
<dbReference type="PANTHER" id="PTHR16305">
    <property type="entry name" value="TESTICULAR SOLUBLE ADENYLYL CYCLASE"/>
    <property type="match status" value="1"/>
</dbReference>